<gene>
    <name evidence="4" type="ORF">ALECFALPRED_003642</name>
</gene>
<feature type="region of interest" description="Disordered" evidence="2">
    <location>
        <begin position="1074"/>
        <end position="1094"/>
    </location>
</feature>
<dbReference type="SUPFAM" id="SSF52540">
    <property type="entry name" value="P-loop containing nucleoside triphosphate hydrolases"/>
    <property type="match status" value="1"/>
</dbReference>
<dbReference type="Gene3D" id="1.25.40.10">
    <property type="entry name" value="Tetratricopeptide repeat domain"/>
    <property type="match status" value="2"/>
</dbReference>
<dbReference type="Pfam" id="PF13424">
    <property type="entry name" value="TPR_12"/>
    <property type="match status" value="1"/>
</dbReference>
<dbReference type="InterPro" id="IPR011990">
    <property type="entry name" value="TPR-like_helical_dom_sf"/>
</dbReference>
<dbReference type="SUPFAM" id="SSF53474">
    <property type="entry name" value="alpha/beta-Hydrolases"/>
    <property type="match status" value="1"/>
</dbReference>
<dbReference type="InterPro" id="IPR029058">
    <property type="entry name" value="AB_hydrolase_fold"/>
</dbReference>
<dbReference type="OrthoDB" id="1658288at2759"/>
<accession>A0A8H3FLB0</accession>
<protein>
    <recommendedName>
        <fullName evidence="3">DUF676 domain-containing protein</fullName>
    </recommendedName>
</protein>
<dbReference type="SUPFAM" id="SSF48452">
    <property type="entry name" value="TPR-like"/>
    <property type="match status" value="3"/>
</dbReference>
<sequence>MPNLRKILGRHKVTDSTLPQNEIAAASSSKTNFSTGLKKLYEDDSPFADIIFIHGLTGDREKTWTADGAAAPWPKELLPPKLEQARILTFGYDASVVDLKSMVSKNRIGNHSMNLLAAVATYRDNDDTNNRPIIFVAHSLGGLVCQDALIASKNSADQHLQNVLECTRAILFLGTPHAGSGLARWAELFAKSLGLIKQTNPQILEILKGDSEVLARIKEDFHTMIRARGSKRERPIDITCCYEEMPLPGIGEVVPMNSAILPGYIHIGIHSNHMGMTKFVSEDDPGFVAVVGEFRRWMKELKIIPGKGKEKPLFMLPFERDSRFVGREEILVKINMLSKQEKRMALTGIGGVGKSQIAIEHCYRFRYQNPNSHVFWVNGSSVQRFEQAYAEISRRLELPGCEDPKVNKLAIVSNWLSDESHEPWFLLLDNTDDERVFFDAQDTDPSQHVNTTALIRYIPQSQNGSVLVTSRNRKAAFRLTDNADTIIDVPLMDEETSKLVLSRKLSQDQSTDGEMLELVKMLDYLPLAIAQAAAFISMRKPRMTVAKYLAYLRENEKILLEDMGDLRRDPDMPSSVIKTWHISFNQIKKDHPQSAELFSLMSVLDRQGLPDYLFSKGEMDLDFENNVARLIEFSLLNSSIDGRTFGMHRLIQIAMKYWLDLHNETQKWKERALDLLHRSYTFCLGPEDRRRCETLLPHAESILGYEYDQSFQCLLQTDVNYNAASYYYDIGNFSLAQEKFQQTLDVRCRFLNEEHPMSLDSVDALSASLNRAGLYEEAIERWQRSLAWRLKGEGALSRSLLAMRGLSAALHSLGRLEEAEEMNRREVRTSQELLGEEHMSTQKAIISLAGLLLDQGKGEEAEIVLRQTISLHQTSDPSPCGECERFLCLSSLANVFRKQQRYQEAEELGLSALKGFESLLGPNYSFTLDATRMYALTLLDNGKLDLAEKMVHRAFSGHEKLHGSGHPNTLGDILFLSRIQKAQGELELAEEIGLQALKGYERLVGDKHMDTIYCKENLANVYWKQKRHQEAISLLTDVLKWYENAFRKGHPDIAKLKVKLDVWHQEARMLQSPLSLDGETKHPSVEELETDSSK</sequence>
<dbReference type="Pfam" id="PF13374">
    <property type="entry name" value="TPR_10"/>
    <property type="match status" value="3"/>
</dbReference>
<dbReference type="EMBL" id="CAJPDR010000224">
    <property type="protein sequence ID" value="CAF9927177.1"/>
    <property type="molecule type" value="Genomic_DNA"/>
</dbReference>
<name>A0A8H3FLB0_9LECA</name>
<evidence type="ECO:0000313" key="4">
    <source>
        <dbReference type="EMBL" id="CAF9927177.1"/>
    </source>
</evidence>
<comment type="caution">
    <text evidence="4">The sequence shown here is derived from an EMBL/GenBank/DDBJ whole genome shotgun (WGS) entry which is preliminary data.</text>
</comment>
<keyword evidence="5" id="KW-1185">Reference proteome</keyword>
<dbReference type="AlphaFoldDB" id="A0A8H3FLB0"/>
<proteinExistence type="inferred from homology"/>
<dbReference type="InterPro" id="IPR053137">
    <property type="entry name" value="NLR-like"/>
</dbReference>
<comment type="similarity">
    <text evidence="1">Belongs to the putative lipase ROG1 family.</text>
</comment>
<evidence type="ECO:0000256" key="1">
    <source>
        <dbReference type="ARBA" id="ARBA00007920"/>
    </source>
</evidence>
<dbReference type="Gene3D" id="3.40.50.1820">
    <property type="entry name" value="alpha/beta hydrolase"/>
    <property type="match status" value="1"/>
</dbReference>
<dbReference type="Gene3D" id="3.40.50.300">
    <property type="entry name" value="P-loop containing nucleotide triphosphate hydrolases"/>
    <property type="match status" value="1"/>
</dbReference>
<dbReference type="InterPro" id="IPR027417">
    <property type="entry name" value="P-loop_NTPase"/>
</dbReference>
<dbReference type="Proteomes" id="UP000664203">
    <property type="component" value="Unassembled WGS sequence"/>
</dbReference>
<evidence type="ECO:0000256" key="2">
    <source>
        <dbReference type="SAM" id="MobiDB-lite"/>
    </source>
</evidence>
<reference evidence="4" key="1">
    <citation type="submission" date="2021-03" db="EMBL/GenBank/DDBJ databases">
        <authorList>
            <person name="Tagirdzhanova G."/>
        </authorList>
    </citation>
    <scope>NUCLEOTIDE SEQUENCE</scope>
</reference>
<feature type="domain" description="DUF676" evidence="3">
    <location>
        <begin position="114"/>
        <end position="183"/>
    </location>
</feature>
<dbReference type="InterPro" id="IPR007751">
    <property type="entry name" value="DUF676_lipase-like"/>
</dbReference>
<feature type="compositionally biased region" description="Basic and acidic residues" evidence="2">
    <location>
        <begin position="1078"/>
        <end position="1094"/>
    </location>
</feature>
<dbReference type="PANTHER" id="PTHR46082:SF6">
    <property type="entry name" value="AAA+ ATPASE DOMAIN-CONTAINING PROTEIN-RELATED"/>
    <property type="match status" value="1"/>
</dbReference>
<organism evidence="4 5">
    <name type="scientific">Alectoria fallacina</name>
    <dbReference type="NCBI Taxonomy" id="1903189"/>
    <lineage>
        <taxon>Eukaryota</taxon>
        <taxon>Fungi</taxon>
        <taxon>Dikarya</taxon>
        <taxon>Ascomycota</taxon>
        <taxon>Pezizomycotina</taxon>
        <taxon>Lecanoromycetes</taxon>
        <taxon>OSLEUM clade</taxon>
        <taxon>Lecanoromycetidae</taxon>
        <taxon>Lecanorales</taxon>
        <taxon>Lecanorineae</taxon>
        <taxon>Parmeliaceae</taxon>
        <taxon>Alectoria</taxon>
    </lineage>
</organism>
<dbReference type="PANTHER" id="PTHR46082">
    <property type="entry name" value="ATP/GTP-BINDING PROTEIN-RELATED"/>
    <property type="match status" value="1"/>
</dbReference>
<evidence type="ECO:0000313" key="5">
    <source>
        <dbReference type="Proteomes" id="UP000664203"/>
    </source>
</evidence>
<evidence type="ECO:0000259" key="3">
    <source>
        <dbReference type="Pfam" id="PF05057"/>
    </source>
</evidence>
<dbReference type="Pfam" id="PF05057">
    <property type="entry name" value="DUF676"/>
    <property type="match status" value="1"/>
</dbReference>